<reference evidence="3 4" key="1">
    <citation type="journal article" date="2020" name="Sci. Rep.">
        <title>A novel cyanobacterial geosmin producer, revising GeoA distribution and dispersion patterns in Bacteria.</title>
        <authorList>
            <person name="Churro C."/>
            <person name="Semedo-Aguiar A.P."/>
            <person name="Silva A.D."/>
            <person name="Pereira-Leal J.B."/>
            <person name="Leite R.B."/>
        </authorList>
    </citation>
    <scope>NUCLEOTIDE SEQUENCE [LARGE SCALE GENOMIC DNA]</scope>
    <source>
        <strain evidence="3 4">IPMA8</strain>
    </source>
</reference>
<evidence type="ECO:0000313" key="3">
    <source>
        <dbReference type="EMBL" id="NQE37750.1"/>
    </source>
</evidence>
<dbReference type="Proteomes" id="UP000702425">
    <property type="component" value="Unassembled WGS sequence"/>
</dbReference>
<evidence type="ECO:0000256" key="2">
    <source>
        <dbReference type="ARBA" id="ARBA00022525"/>
    </source>
</evidence>
<gene>
    <name evidence="3" type="primary">ltxA_24</name>
    <name evidence="3" type="ORF">E5S67_05531</name>
</gene>
<dbReference type="PANTHER" id="PTHR38340">
    <property type="entry name" value="S-LAYER PROTEIN"/>
    <property type="match status" value="1"/>
</dbReference>
<dbReference type="PANTHER" id="PTHR38340:SF1">
    <property type="entry name" value="S-LAYER PROTEIN"/>
    <property type="match status" value="1"/>
</dbReference>
<organism evidence="3 4">
    <name type="scientific">Microcoleus asticus IPMA8</name>
    <dbReference type="NCBI Taxonomy" id="2563858"/>
    <lineage>
        <taxon>Bacteria</taxon>
        <taxon>Bacillati</taxon>
        <taxon>Cyanobacteriota</taxon>
        <taxon>Cyanophyceae</taxon>
        <taxon>Oscillatoriophycideae</taxon>
        <taxon>Oscillatoriales</taxon>
        <taxon>Microcoleaceae</taxon>
        <taxon>Microcoleus</taxon>
        <taxon>Microcoleus asticus</taxon>
    </lineage>
</organism>
<keyword evidence="2" id="KW-0964">Secreted</keyword>
<dbReference type="PROSITE" id="PS00330">
    <property type="entry name" value="HEMOLYSIN_CALCIUM"/>
    <property type="match status" value="3"/>
</dbReference>
<proteinExistence type="predicted"/>
<dbReference type="InterPro" id="IPR001343">
    <property type="entry name" value="Hemolysn_Ca-bd"/>
</dbReference>
<name>A0ABX2D515_9CYAN</name>
<dbReference type="SUPFAM" id="SSF51120">
    <property type="entry name" value="beta-Roll"/>
    <property type="match status" value="1"/>
</dbReference>
<dbReference type="RefSeq" id="WP_172192029.1">
    <property type="nucleotide sequence ID" value="NZ_CAWPPK010000056.1"/>
</dbReference>
<dbReference type="PRINTS" id="PR00313">
    <property type="entry name" value="CABNDNGRPT"/>
</dbReference>
<evidence type="ECO:0000256" key="1">
    <source>
        <dbReference type="ARBA" id="ARBA00004613"/>
    </source>
</evidence>
<dbReference type="InterPro" id="IPR011049">
    <property type="entry name" value="Serralysin-like_metalloprot_C"/>
</dbReference>
<keyword evidence="4" id="KW-1185">Reference proteome</keyword>
<dbReference type="InterPro" id="IPR018511">
    <property type="entry name" value="Hemolysin-typ_Ca-bd_CS"/>
</dbReference>
<dbReference type="Pfam" id="PF00353">
    <property type="entry name" value="HemolysinCabind"/>
    <property type="match status" value="2"/>
</dbReference>
<accession>A0ABX2D515</accession>
<dbReference type="Gene3D" id="2.150.10.10">
    <property type="entry name" value="Serralysin-like metalloprotease, C-terminal"/>
    <property type="match status" value="2"/>
</dbReference>
<comment type="caution">
    <text evidence="3">The sequence shown here is derived from an EMBL/GenBank/DDBJ whole genome shotgun (WGS) entry which is preliminary data.</text>
</comment>
<dbReference type="EMBL" id="SRRZ01000149">
    <property type="protein sequence ID" value="NQE37750.1"/>
    <property type="molecule type" value="Genomic_DNA"/>
</dbReference>
<evidence type="ECO:0000313" key="4">
    <source>
        <dbReference type="Proteomes" id="UP000702425"/>
    </source>
</evidence>
<dbReference type="InterPro" id="IPR050557">
    <property type="entry name" value="RTX_toxin/Mannuronan_C5-epim"/>
</dbReference>
<sequence>MAIINGTNFNDDGIDKPKLVGTNADDSISGYAGNDILSGLGGNDYLDGGFNNDVLDGGAGNDTLYGGVGYDYLVGGLGNDLLIGGTLDDALLGGTGNDILLGGSGNDQLTGYGFGQNEFDTLTGHIEKDTFVLGDANSVYYLGNGYATITDFSLAETDKIQIKGLFNYDYSLGLGNWEGSNAQDTGVFYKGDLIGVVQDQNITNVNPNQVFISAF</sequence>
<protein>
    <submittedName>
        <fullName evidence="3">Leukotoxin</fullName>
    </submittedName>
</protein>
<comment type="subcellular location">
    <subcellularLocation>
        <location evidence="1">Secreted</location>
    </subcellularLocation>
</comment>